<dbReference type="STRING" id="218851.A0A2G5C3F5"/>
<dbReference type="Proteomes" id="UP000230069">
    <property type="component" value="Unassembled WGS sequence"/>
</dbReference>
<keyword evidence="7" id="KW-1185">Reference proteome</keyword>
<accession>A0A2G5C3F5</accession>
<dbReference type="InParanoid" id="A0A2G5C3F5"/>
<dbReference type="AlphaFoldDB" id="A0A2G5C3F5"/>
<dbReference type="InterPro" id="IPR013766">
    <property type="entry name" value="Thioredoxin_domain"/>
</dbReference>
<dbReference type="Gene3D" id="3.40.30.10">
    <property type="entry name" value="Glutaredoxin"/>
    <property type="match status" value="1"/>
</dbReference>
<evidence type="ECO:0000256" key="3">
    <source>
        <dbReference type="ARBA" id="ARBA00023284"/>
    </source>
</evidence>
<dbReference type="PANTHER" id="PTHR10438">
    <property type="entry name" value="THIOREDOXIN"/>
    <property type="match status" value="1"/>
</dbReference>
<dbReference type="Pfam" id="PF00085">
    <property type="entry name" value="Thioredoxin"/>
    <property type="match status" value="1"/>
</dbReference>
<feature type="region of interest" description="Disordered" evidence="4">
    <location>
        <begin position="43"/>
        <end position="65"/>
    </location>
</feature>
<sequence length="212" mass="23723">MKMKMMMMMKMAQRGNNNYKPCFFTNKALQLLPSLYSSSIINPKKPSSSSSSSSNPSSSPISIISTNHHKTLSGSTSLFRSHFQQQHQIRCFSSSTSSSPSSNLAIVQSEQQLVNSLHKAQNDRLPSVFYFTAAWCGPCKLMSPVIQDLSKIYQNVNIYKIDIDLEELQSMLSNLKIHAVPTLHFFNNGEKAAEMVGADVVTLKKTMEDLYK</sequence>
<dbReference type="PROSITE" id="PS51352">
    <property type="entry name" value="THIOREDOXIN_2"/>
    <property type="match status" value="1"/>
</dbReference>
<gene>
    <name evidence="6" type="ORF">AQUCO_10800054v1</name>
</gene>
<name>A0A2G5C3F5_AQUCA</name>
<dbReference type="CDD" id="cd02947">
    <property type="entry name" value="TRX_family"/>
    <property type="match status" value="1"/>
</dbReference>
<evidence type="ECO:0000313" key="6">
    <source>
        <dbReference type="EMBL" id="PIA25824.1"/>
    </source>
</evidence>
<evidence type="ECO:0000256" key="1">
    <source>
        <dbReference type="ARBA" id="ARBA00022982"/>
    </source>
</evidence>
<keyword evidence="2" id="KW-1015">Disulfide bond</keyword>
<dbReference type="SUPFAM" id="SSF52833">
    <property type="entry name" value="Thioredoxin-like"/>
    <property type="match status" value="1"/>
</dbReference>
<keyword evidence="3" id="KW-0676">Redox-active center</keyword>
<evidence type="ECO:0000313" key="7">
    <source>
        <dbReference type="Proteomes" id="UP000230069"/>
    </source>
</evidence>
<feature type="domain" description="Thioredoxin" evidence="5">
    <location>
        <begin position="93"/>
        <end position="212"/>
    </location>
</feature>
<dbReference type="PANTHER" id="PTHR10438:SF405">
    <property type="entry name" value="THIOREDOXIN DOMAIN-CONTAINING PROTEIN"/>
    <property type="match status" value="1"/>
</dbReference>
<dbReference type="FunFam" id="3.40.30.10:FF:000245">
    <property type="entry name" value="Thioredoxin"/>
    <property type="match status" value="1"/>
</dbReference>
<dbReference type="OrthoDB" id="2121326at2759"/>
<dbReference type="FunCoup" id="A0A2G5C3F5">
    <property type="interactions" value="1422"/>
</dbReference>
<dbReference type="InterPro" id="IPR050620">
    <property type="entry name" value="Thioredoxin_H-type-like"/>
</dbReference>
<proteinExistence type="predicted"/>
<organism evidence="6 7">
    <name type="scientific">Aquilegia coerulea</name>
    <name type="common">Rocky mountain columbine</name>
    <dbReference type="NCBI Taxonomy" id="218851"/>
    <lineage>
        <taxon>Eukaryota</taxon>
        <taxon>Viridiplantae</taxon>
        <taxon>Streptophyta</taxon>
        <taxon>Embryophyta</taxon>
        <taxon>Tracheophyta</taxon>
        <taxon>Spermatophyta</taxon>
        <taxon>Magnoliopsida</taxon>
        <taxon>Ranunculales</taxon>
        <taxon>Ranunculaceae</taxon>
        <taxon>Thalictroideae</taxon>
        <taxon>Aquilegia</taxon>
    </lineage>
</organism>
<reference evidence="6 7" key="1">
    <citation type="submission" date="2017-09" db="EMBL/GenBank/DDBJ databases">
        <title>WGS assembly of Aquilegia coerulea Goldsmith.</title>
        <authorList>
            <person name="Hodges S."/>
            <person name="Kramer E."/>
            <person name="Nordborg M."/>
            <person name="Tomkins J."/>
            <person name="Borevitz J."/>
            <person name="Derieg N."/>
            <person name="Yan J."/>
            <person name="Mihaltcheva S."/>
            <person name="Hayes R.D."/>
            <person name="Rokhsar D."/>
        </authorList>
    </citation>
    <scope>NUCLEOTIDE SEQUENCE [LARGE SCALE GENOMIC DNA]</scope>
    <source>
        <strain evidence="7">cv. Goldsmith</strain>
    </source>
</reference>
<evidence type="ECO:0000256" key="2">
    <source>
        <dbReference type="ARBA" id="ARBA00023157"/>
    </source>
</evidence>
<keyword evidence="1" id="KW-0249">Electron transport</keyword>
<dbReference type="EMBL" id="KZ305124">
    <property type="protein sequence ID" value="PIA25824.1"/>
    <property type="molecule type" value="Genomic_DNA"/>
</dbReference>
<protein>
    <recommendedName>
        <fullName evidence="5">Thioredoxin domain-containing protein</fullName>
    </recommendedName>
</protein>
<evidence type="ECO:0000256" key="4">
    <source>
        <dbReference type="SAM" id="MobiDB-lite"/>
    </source>
</evidence>
<evidence type="ECO:0000259" key="5">
    <source>
        <dbReference type="PROSITE" id="PS51352"/>
    </source>
</evidence>
<dbReference type="InterPro" id="IPR036249">
    <property type="entry name" value="Thioredoxin-like_sf"/>
</dbReference>
<keyword evidence="1" id="KW-0813">Transport</keyword>